<keyword evidence="16" id="KW-1185">Reference proteome</keyword>
<evidence type="ECO:0000256" key="7">
    <source>
        <dbReference type="ARBA" id="ARBA00022989"/>
    </source>
</evidence>
<evidence type="ECO:0000256" key="9">
    <source>
        <dbReference type="ARBA" id="ARBA00023065"/>
    </source>
</evidence>
<feature type="transmembrane region" description="Helical" evidence="14">
    <location>
        <begin position="239"/>
        <end position="259"/>
    </location>
</feature>
<evidence type="ECO:0000256" key="5">
    <source>
        <dbReference type="ARBA" id="ARBA00022692"/>
    </source>
</evidence>
<feature type="transmembrane region" description="Helical" evidence="14">
    <location>
        <begin position="129"/>
        <end position="150"/>
    </location>
</feature>
<evidence type="ECO:0000256" key="14">
    <source>
        <dbReference type="SAM" id="Phobius"/>
    </source>
</evidence>
<reference evidence="16" key="1">
    <citation type="journal article" date="2017" name="Appl. Environ. Microbiol.">
        <title>Genomic Analysis of Calderihabitans maritimus KKC1, a Thermophilic, Hydrogenogenic, Carboxydotrophic Bacterium Isolated from Marine Sediment.</title>
        <authorList>
            <person name="Omae K."/>
            <person name="Yoneda Y."/>
            <person name="Fukuyama Y."/>
            <person name="Yoshida T."/>
            <person name="Sako Y."/>
        </authorList>
    </citation>
    <scope>NUCLEOTIDE SEQUENCE [LARGE SCALE GENOMIC DNA]</scope>
    <source>
        <strain evidence="16">KKC1</strain>
    </source>
</reference>
<feature type="transmembrane region" description="Helical" evidence="14">
    <location>
        <begin position="379"/>
        <end position="399"/>
    </location>
</feature>
<dbReference type="GO" id="GO:0006814">
    <property type="term" value="P:sodium ion transport"/>
    <property type="evidence" value="ECO:0007669"/>
    <property type="project" value="UniProtKB-KW"/>
</dbReference>
<evidence type="ECO:0000256" key="6">
    <source>
        <dbReference type="ARBA" id="ARBA00022847"/>
    </source>
</evidence>
<comment type="similarity">
    <text evidence="2 13">Belongs to the sodium:solute symporter (SSF) (TC 2.A.21) family.</text>
</comment>
<dbReference type="Gene3D" id="1.20.1730.10">
    <property type="entry name" value="Sodium/glucose cotransporter"/>
    <property type="match status" value="1"/>
</dbReference>
<dbReference type="PROSITE" id="PS50283">
    <property type="entry name" value="NA_SOLUT_SYMP_3"/>
    <property type="match status" value="1"/>
</dbReference>
<keyword evidence="6" id="KW-0769">Symport</keyword>
<gene>
    <name evidence="15" type="ORF">KKC1_22100</name>
</gene>
<evidence type="ECO:0000313" key="16">
    <source>
        <dbReference type="Proteomes" id="UP000197032"/>
    </source>
</evidence>
<evidence type="ECO:0000256" key="3">
    <source>
        <dbReference type="ARBA" id="ARBA00022448"/>
    </source>
</evidence>
<feature type="transmembrane region" description="Helical" evidence="14">
    <location>
        <begin position="280"/>
        <end position="300"/>
    </location>
</feature>
<evidence type="ECO:0000256" key="8">
    <source>
        <dbReference type="ARBA" id="ARBA00023053"/>
    </source>
</evidence>
<organism evidence="15 16">
    <name type="scientific">Calderihabitans maritimus</name>
    <dbReference type="NCBI Taxonomy" id="1246530"/>
    <lineage>
        <taxon>Bacteria</taxon>
        <taxon>Bacillati</taxon>
        <taxon>Bacillota</taxon>
        <taxon>Clostridia</taxon>
        <taxon>Neomoorellales</taxon>
        <taxon>Calderihabitantaceae</taxon>
        <taxon>Calderihabitans</taxon>
    </lineage>
</organism>
<protein>
    <submittedName>
        <fullName evidence="15">Uncharacterized protein</fullName>
    </submittedName>
</protein>
<evidence type="ECO:0000256" key="12">
    <source>
        <dbReference type="ARBA" id="ARBA00033708"/>
    </source>
</evidence>
<feature type="transmembrane region" description="Helical" evidence="14">
    <location>
        <begin position="187"/>
        <end position="207"/>
    </location>
</feature>
<dbReference type="InterPro" id="IPR050277">
    <property type="entry name" value="Sodium:Solute_Symporter"/>
</dbReference>
<keyword evidence="3" id="KW-0813">Transport</keyword>
<accession>A0A1Z5HU52</accession>
<dbReference type="Proteomes" id="UP000197032">
    <property type="component" value="Unassembled WGS sequence"/>
</dbReference>
<dbReference type="InterPro" id="IPR001734">
    <property type="entry name" value="Na/solute_symporter"/>
</dbReference>
<feature type="transmembrane region" description="Helical" evidence="14">
    <location>
        <begin position="462"/>
        <end position="483"/>
    </location>
</feature>
<dbReference type="PANTHER" id="PTHR48086">
    <property type="entry name" value="SODIUM/PROLINE SYMPORTER-RELATED"/>
    <property type="match status" value="1"/>
</dbReference>
<feature type="transmembrane region" description="Helical" evidence="14">
    <location>
        <begin position="405"/>
        <end position="426"/>
    </location>
</feature>
<feature type="transmembrane region" description="Helical" evidence="14">
    <location>
        <begin position="47"/>
        <end position="71"/>
    </location>
</feature>
<comment type="subcellular location">
    <subcellularLocation>
        <location evidence="1">Cell membrane</location>
        <topology evidence="1">Multi-pass membrane protein</topology>
    </subcellularLocation>
</comment>
<evidence type="ECO:0000256" key="11">
    <source>
        <dbReference type="ARBA" id="ARBA00023201"/>
    </source>
</evidence>
<keyword evidence="11" id="KW-0739">Sodium transport</keyword>
<dbReference type="GO" id="GO:0015293">
    <property type="term" value="F:symporter activity"/>
    <property type="evidence" value="ECO:0007669"/>
    <property type="project" value="UniProtKB-KW"/>
</dbReference>
<keyword evidence="4" id="KW-1003">Cell membrane</keyword>
<keyword evidence="5 14" id="KW-0812">Transmembrane</keyword>
<dbReference type="AlphaFoldDB" id="A0A1Z5HU52"/>
<evidence type="ECO:0000256" key="2">
    <source>
        <dbReference type="ARBA" id="ARBA00006434"/>
    </source>
</evidence>
<keyword evidence="10 14" id="KW-0472">Membrane</keyword>
<keyword evidence="8" id="KW-0915">Sodium</keyword>
<dbReference type="GO" id="GO:0005886">
    <property type="term" value="C:plasma membrane"/>
    <property type="evidence" value="ECO:0007669"/>
    <property type="project" value="UniProtKB-SubCell"/>
</dbReference>
<sequence length="498" mass="53484">MNQQVIIYVWVALAIYIAIVLYLGYLGSKKTTSIKDFTIGGGKLGPYVTGLAFAATFFSAATVVGYVGWAYAWGYSALWVFLAIFGGSTLGVLTFARKAREANITLKAQSLADWLGEFYGSDFVRLGTALILIFNLFYVGAQLSAGAYMFNVLIGLPYNVGLALITIIVTSYVFAGGTVADVYTDAFQAVLMVLMGITVFVSGLFLIPEGGFGTLFNETTRVLHQAGPELTAVLNPQSAHFYAVSAVVGVFIIEYAFAAQPQLFNKVLALRSASELRKMIITYLIAAFLIMLVIFTGFYARVFGLAPKAPDHTIYEYVARVFPPIVSALLAMVILSAALSTTDGLIVVLSTVVGYDIFRKFLVRRGIIKLSPEEADKKALQISRITTGLVGLIAALLVVKPPAFLGTFIWIGISGIASGTLGPLIIGLFMPKRATAKAAITSMICGVSAYLIIYFGHLEKSVMASGAWATLIGVAVMLVMTLARAEKIDTDHKTTVKN</sequence>
<feature type="transmembrane region" description="Helical" evidence="14">
    <location>
        <begin position="156"/>
        <end position="175"/>
    </location>
</feature>
<dbReference type="InterPro" id="IPR038377">
    <property type="entry name" value="Na/Glc_symporter_sf"/>
</dbReference>
<keyword evidence="7 14" id="KW-1133">Transmembrane helix</keyword>
<evidence type="ECO:0000256" key="10">
    <source>
        <dbReference type="ARBA" id="ARBA00023136"/>
    </source>
</evidence>
<feature type="transmembrane region" description="Helical" evidence="14">
    <location>
        <begin position="438"/>
        <end position="456"/>
    </location>
</feature>
<feature type="transmembrane region" description="Helical" evidence="14">
    <location>
        <begin position="6"/>
        <end position="26"/>
    </location>
</feature>
<evidence type="ECO:0000313" key="15">
    <source>
        <dbReference type="EMBL" id="GAW93069.1"/>
    </source>
</evidence>
<proteinExistence type="inferred from homology"/>
<dbReference type="RefSeq" id="WP_088554281.1">
    <property type="nucleotide sequence ID" value="NZ_BDGJ01000111.1"/>
</dbReference>
<comment type="catalytic activity">
    <reaction evidence="12">
        <text>L-proline(in) + Na(+)(in) = L-proline(out) + Na(+)(out)</text>
        <dbReference type="Rhea" id="RHEA:28967"/>
        <dbReference type="ChEBI" id="CHEBI:29101"/>
        <dbReference type="ChEBI" id="CHEBI:60039"/>
    </reaction>
</comment>
<evidence type="ECO:0000256" key="13">
    <source>
        <dbReference type="RuleBase" id="RU362091"/>
    </source>
</evidence>
<dbReference type="EMBL" id="BDGJ01000111">
    <property type="protein sequence ID" value="GAW93069.1"/>
    <property type="molecule type" value="Genomic_DNA"/>
</dbReference>
<name>A0A1Z5HU52_9FIRM</name>
<dbReference type="OrthoDB" id="9766407at2"/>
<feature type="transmembrane region" description="Helical" evidence="14">
    <location>
        <begin position="325"/>
        <end position="358"/>
    </location>
</feature>
<dbReference type="PANTHER" id="PTHR48086:SF3">
    <property type="entry name" value="SODIUM_PROLINE SYMPORTER"/>
    <property type="match status" value="1"/>
</dbReference>
<evidence type="ECO:0000256" key="1">
    <source>
        <dbReference type="ARBA" id="ARBA00004651"/>
    </source>
</evidence>
<keyword evidence="9" id="KW-0406">Ion transport</keyword>
<evidence type="ECO:0000256" key="4">
    <source>
        <dbReference type="ARBA" id="ARBA00022475"/>
    </source>
</evidence>
<feature type="transmembrane region" description="Helical" evidence="14">
    <location>
        <begin position="77"/>
        <end position="96"/>
    </location>
</feature>
<comment type="caution">
    <text evidence="15">The sequence shown here is derived from an EMBL/GenBank/DDBJ whole genome shotgun (WGS) entry which is preliminary data.</text>
</comment>
<dbReference type="Pfam" id="PF00474">
    <property type="entry name" value="SSF"/>
    <property type="match status" value="1"/>
</dbReference>